<evidence type="ECO:0000313" key="2">
    <source>
        <dbReference type="Proteomes" id="UP000823941"/>
    </source>
</evidence>
<accession>A0ABQ7R6V7</accession>
<keyword evidence="2" id="KW-1185">Reference proteome</keyword>
<reference evidence="1 2" key="1">
    <citation type="submission" date="2021-06" db="EMBL/GenBank/DDBJ databases">
        <title>A haploid diamondback moth (Plutella xylostella L.) genome assembly resolves 31 chromosomes and identifies a diamide resistance mutation.</title>
        <authorList>
            <person name="Ward C.M."/>
            <person name="Perry K.D."/>
            <person name="Baker G."/>
            <person name="Powis K."/>
            <person name="Heckel D.G."/>
            <person name="Baxter S.W."/>
        </authorList>
    </citation>
    <scope>NUCLEOTIDE SEQUENCE [LARGE SCALE GENOMIC DNA]</scope>
    <source>
        <strain evidence="1 2">LV</strain>
        <tissue evidence="1">Single pupa</tissue>
    </source>
</reference>
<sequence>MCKWSPRFTVQYHRLLNEEYFADRSVVEKSYSVKISEYKFVVLCDCKYFNTYNVPRVARASFTVQYHRLLNEEYFADRSVVEKSYSVKISEYKL</sequence>
<proteinExistence type="predicted"/>
<evidence type="ECO:0000313" key="1">
    <source>
        <dbReference type="EMBL" id="KAG7312973.1"/>
    </source>
</evidence>
<organism evidence="1 2">
    <name type="scientific">Plutella xylostella</name>
    <name type="common">Diamondback moth</name>
    <name type="synonym">Plutella maculipennis</name>
    <dbReference type="NCBI Taxonomy" id="51655"/>
    <lineage>
        <taxon>Eukaryota</taxon>
        <taxon>Metazoa</taxon>
        <taxon>Ecdysozoa</taxon>
        <taxon>Arthropoda</taxon>
        <taxon>Hexapoda</taxon>
        <taxon>Insecta</taxon>
        <taxon>Pterygota</taxon>
        <taxon>Neoptera</taxon>
        <taxon>Endopterygota</taxon>
        <taxon>Lepidoptera</taxon>
        <taxon>Glossata</taxon>
        <taxon>Ditrysia</taxon>
        <taxon>Yponomeutoidea</taxon>
        <taxon>Plutellidae</taxon>
        <taxon>Plutella</taxon>
    </lineage>
</organism>
<comment type="caution">
    <text evidence="1">The sequence shown here is derived from an EMBL/GenBank/DDBJ whole genome shotgun (WGS) entry which is preliminary data.</text>
</comment>
<dbReference type="EMBL" id="JAHIBW010000001">
    <property type="protein sequence ID" value="KAG7312973.1"/>
    <property type="molecule type" value="Genomic_DNA"/>
</dbReference>
<dbReference type="Proteomes" id="UP000823941">
    <property type="component" value="Chromosome 1"/>
</dbReference>
<gene>
    <name evidence="1" type="ORF">JYU34_000045</name>
</gene>
<protein>
    <submittedName>
        <fullName evidence="1">Uncharacterized protein</fullName>
    </submittedName>
</protein>
<name>A0ABQ7R6V7_PLUXY</name>